<feature type="region of interest" description="Disordered" evidence="2">
    <location>
        <begin position="168"/>
        <end position="204"/>
    </location>
</feature>
<feature type="compositionally biased region" description="Polar residues" evidence="2">
    <location>
        <begin position="179"/>
        <end position="190"/>
    </location>
</feature>
<protein>
    <submittedName>
        <fullName evidence="4">Rhoptry protein</fullName>
    </submittedName>
</protein>
<feature type="compositionally biased region" description="Basic and acidic residues" evidence="2">
    <location>
        <begin position="457"/>
        <end position="468"/>
    </location>
</feature>
<dbReference type="InParanoid" id="E9E6M5"/>
<dbReference type="PANTHER" id="PTHR45615:SF40">
    <property type="entry name" value="MYOSIN HEAVY CHAIN, NON-MUSCLE"/>
    <property type="match status" value="1"/>
</dbReference>
<evidence type="ECO:0000313" key="4">
    <source>
        <dbReference type="EMBL" id="EFY88471.1"/>
    </source>
</evidence>
<dbReference type="STRING" id="655827.E9E6M5"/>
<feature type="compositionally biased region" description="Basic residues" evidence="2">
    <location>
        <begin position="701"/>
        <end position="713"/>
    </location>
</feature>
<feature type="domain" description="PPC89 centrosome localisation" evidence="3">
    <location>
        <begin position="336"/>
        <end position="402"/>
    </location>
</feature>
<dbReference type="GO" id="GO:0032982">
    <property type="term" value="C:myosin filament"/>
    <property type="evidence" value="ECO:0007669"/>
    <property type="project" value="TreeGrafter"/>
</dbReference>
<proteinExistence type="predicted"/>
<feature type="compositionally biased region" description="Polar residues" evidence="2">
    <location>
        <begin position="652"/>
        <end position="662"/>
    </location>
</feature>
<gene>
    <name evidence="4" type="ORF">MAC_05523</name>
</gene>
<keyword evidence="5" id="KW-1185">Reference proteome</keyword>
<reference evidence="4 5" key="1">
    <citation type="journal article" date="2011" name="PLoS Genet.">
        <title>Genome sequencing and comparative transcriptomics of the model entomopathogenic fungi Metarhizium anisopliae and M. acridum.</title>
        <authorList>
            <person name="Gao Q."/>
            <person name="Jin K."/>
            <person name="Ying S.H."/>
            <person name="Zhang Y."/>
            <person name="Xiao G."/>
            <person name="Shang Y."/>
            <person name="Duan Z."/>
            <person name="Hu X."/>
            <person name="Xie X.Q."/>
            <person name="Zhou G."/>
            <person name="Peng G."/>
            <person name="Luo Z."/>
            <person name="Huang W."/>
            <person name="Wang B."/>
            <person name="Fang W."/>
            <person name="Wang S."/>
            <person name="Zhong Y."/>
            <person name="Ma L.J."/>
            <person name="St Leger R.J."/>
            <person name="Zhao G.P."/>
            <person name="Pei Y."/>
            <person name="Feng M.G."/>
            <person name="Xia Y."/>
            <person name="Wang C."/>
        </authorList>
    </citation>
    <scope>NUCLEOTIDE SEQUENCE [LARGE SCALE GENOMIC DNA]</scope>
    <source>
        <strain evidence="4 5">CQMa 102</strain>
    </source>
</reference>
<dbReference type="GO" id="GO:0000146">
    <property type="term" value="F:microfilament motor activity"/>
    <property type="evidence" value="ECO:0007669"/>
    <property type="project" value="TreeGrafter"/>
</dbReference>
<evidence type="ECO:0000256" key="1">
    <source>
        <dbReference type="SAM" id="Coils"/>
    </source>
</evidence>
<feature type="region of interest" description="Disordered" evidence="2">
    <location>
        <begin position="457"/>
        <end position="485"/>
    </location>
</feature>
<dbReference type="eggNOG" id="ENOG502S7ZB">
    <property type="taxonomic scope" value="Eukaryota"/>
</dbReference>
<feature type="coiled-coil region" evidence="1">
    <location>
        <begin position="292"/>
        <end position="395"/>
    </location>
</feature>
<dbReference type="GO" id="GO:0005737">
    <property type="term" value="C:cytoplasm"/>
    <property type="evidence" value="ECO:0007669"/>
    <property type="project" value="TreeGrafter"/>
</dbReference>
<dbReference type="GO" id="GO:0016460">
    <property type="term" value="C:myosin II complex"/>
    <property type="evidence" value="ECO:0007669"/>
    <property type="project" value="TreeGrafter"/>
</dbReference>
<feature type="domain" description="PPC89 centrosome localisation" evidence="3">
    <location>
        <begin position="521"/>
        <end position="583"/>
    </location>
</feature>
<feature type="compositionally biased region" description="Polar residues" evidence="2">
    <location>
        <begin position="78"/>
        <end position="95"/>
    </location>
</feature>
<accession>E9E6M5</accession>
<dbReference type="GeneID" id="19249834"/>
<evidence type="ECO:0000313" key="5">
    <source>
        <dbReference type="Proteomes" id="UP000002499"/>
    </source>
</evidence>
<evidence type="ECO:0000256" key="2">
    <source>
        <dbReference type="SAM" id="MobiDB-lite"/>
    </source>
</evidence>
<dbReference type="EMBL" id="GL698511">
    <property type="protein sequence ID" value="EFY88471.1"/>
    <property type="molecule type" value="Genomic_DNA"/>
</dbReference>
<dbReference type="Proteomes" id="UP000002499">
    <property type="component" value="Unassembled WGS sequence"/>
</dbReference>
<feature type="region of interest" description="Disordered" evidence="2">
    <location>
        <begin position="43"/>
        <end position="153"/>
    </location>
</feature>
<keyword evidence="1" id="KW-0175">Coiled coil</keyword>
<organism evidence="5">
    <name type="scientific">Metarhizium acridum (strain CQMa 102)</name>
    <dbReference type="NCBI Taxonomy" id="655827"/>
    <lineage>
        <taxon>Eukaryota</taxon>
        <taxon>Fungi</taxon>
        <taxon>Dikarya</taxon>
        <taxon>Ascomycota</taxon>
        <taxon>Pezizomycotina</taxon>
        <taxon>Sordariomycetes</taxon>
        <taxon>Hypocreomycetidae</taxon>
        <taxon>Hypocreales</taxon>
        <taxon>Clavicipitaceae</taxon>
        <taxon>Metarhizium</taxon>
    </lineage>
</organism>
<feature type="compositionally biased region" description="Polar residues" evidence="2">
    <location>
        <begin position="729"/>
        <end position="740"/>
    </location>
</feature>
<dbReference type="PANTHER" id="PTHR45615">
    <property type="entry name" value="MYOSIN HEAVY CHAIN, NON-MUSCLE"/>
    <property type="match status" value="1"/>
</dbReference>
<dbReference type="OrthoDB" id="76453at2759"/>
<evidence type="ECO:0000259" key="3">
    <source>
        <dbReference type="Pfam" id="PF14197"/>
    </source>
</evidence>
<feature type="compositionally biased region" description="Polar residues" evidence="2">
    <location>
        <begin position="681"/>
        <end position="690"/>
    </location>
</feature>
<sequence length="795" mass="90032">MSSLFSDPDGESTRRLNEDIARVTAPRKLPVDWEAAHRKWPEYFSKPDTNKAPVFDDAKNVRPWKPQSKENKPPVSNAKFTVDNSTQDIWPSTTKTRAELQPRVDNESDISSILDRSPARPVSYYGATKSQQNPSPLSKPHTRAPSEPIANEQRRASITDALNRLQRASLSPRNKDQDSPNMSSAKSSLTAVPPSPASMTSPSHNASNVRSFFMPDVSHLGDFVTGTLKFSGSMKNGVPIFVKHGKVHDRKERPSTAAHAQVDGIEVPEDEEKIFVSMDMIRDEIVSLQAAHDKVQEYAEGLQLQVERLEAQLRHGRFSGSGYDQSEKILAQKKKLEIEVATLQARLDSATRKISTNEIANDAVVHERDRAISRLQEACEDISKLTRKLSVREKELSTSREQLETTDHIRRDNDTLRRDLVSLKHSCDALDIDNASLRTDNENLRREQKRLREEIDSLRAKKSSRNDDSVLAENRSLRTSNNRLKEENDDLRENLDAAQHELDVAREEIDTLRAAVETITQEKSALQGDNDSLVRHNEKYFNENKILRRENTGFERSVHDLHEQNLKMKEEIDFLKQQLDHCRPPHKNEVSARLGEETEENMTSAYFLPDITVKTNESRPSEPTATKDMPTLPEVTTQGYTSEQETRDISRHTSSNRQPVKTSESHPAEPTATKDMPTLPEVTTQGYTNEQETRDISRRTSSNRHRSRSRPRALSKVVEFSIPEKSVLRNKSSGNTANQGSKRRHVRAPSTTELDLTNEDDDMTGDVQSEDLTNQDAAISLRVRVCLKGLMNRTK</sequence>
<dbReference type="HOGENOM" id="CLU_005779_0_0_1"/>
<feature type="compositionally biased region" description="Polar residues" evidence="2">
    <location>
        <begin position="634"/>
        <end position="643"/>
    </location>
</feature>
<feature type="region of interest" description="Disordered" evidence="2">
    <location>
        <begin position="592"/>
        <end position="771"/>
    </location>
</feature>
<dbReference type="AlphaFoldDB" id="E9E6M5"/>
<dbReference type="GO" id="GO:0051015">
    <property type="term" value="F:actin filament binding"/>
    <property type="evidence" value="ECO:0007669"/>
    <property type="project" value="TreeGrafter"/>
</dbReference>
<dbReference type="KEGG" id="maw:19249834"/>
<dbReference type="InterPro" id="IPR025925">
    <property type="entry name" value="PPC89_CLD"/>
</dbReference>
<feature type="compositionally biased region" description="Basic and acidic residues" evidence="2">
    <location>
        <begin position="96"/>
        <end position="106"/>
    </location>
</feature>
<dbReference type="Pfam" id="PF14197">
    <property type="entry name" value="Cep57_CLD_2"/>
    <property type="match status" value="2"/>
</dbReference>
<name>E9E6M5_METAQ</name>
<dbReference type="OMA" id="MKSDQIY"/>